<protein>
    <recommendedName>
        <fullName evidence="5">tRNA pseudouridine synthase B</fullName>
        <ecNumber evidence="5">5.4.99.25</ecNumber>
    </recommendedName>
    <alternativeName>
        <fullName evidence="5">tRNA pseudouridine(55) synthase</fullName>
        <shortName evidence="5">Psi55 synthase</shortName>
    </alternativeName>
    <alternativeName>
        <fullName evidence="5">tRNA pseudouridylate synthase</fullName>
    </alternativeName>
    <alternativeName>
        <fullName evidence="5">tRNA-uridine isomerase</fullName>
    </alternativeName>
</protein>
<dbReference type="CDD" id="cd02573">
    <property type="entry name" value="PseudoU_synth_EcTruB"/>
    <property type="match status" value="1"/>
</dbReference>
<dbReference type="NCBIfam" id="TIGR00431">
    <property type="entry name" value="TruB"/>
    <property type="match status" value="1"/>
</dbReference>
<keyword evidence="3 5" id="KW-0819">tRNA processing</keyword>
<dbReference type="InterPro" id="IPR002501">
    <property type="entry name" value="PsdUridine_synth_N"/>
</dbReference>
<dbReference type="InterPro" id="IPR020103">
    <property type="entry name" value="PsdUridine_synth_cat_dom_sf"/>
</dbReference>
<dbReference type="InterPro" id="IPR032819">
    <property type="entry name" value="TruB_C"/>
</dbReference>
<dbReference type="EMBL" id="JAYXHS010000002">
    <property type="protein sequence ID" value="MEC5386675.1"/>
    <property type="molecule type" value="Genomic_DNA"/>
</dbReference>
<keyword evidence="4 5" id="KW-0413">Isomerase</keyword>
<gene>
    <name evidence="5 9" type="primary">truB</name>
    <name evidence="9" type="ORF">VVD49_13140</name>
</gene>
<evidence type="ECO:0000256" key="5">
    <source>
        <dbReference type="HAMAP-Rule" id="MF_01080"/>
    </source>
</evidence>
<dbReference type="Pfam" id="PF01509">
    <property type="entry name" value="TruB_N"/>
    <property type="match status" value="1"/>
</dbReference>
<evidence type="ECO:0000256" key="4">
    <source>
        <dbReference type="ARBA" id="ARBA00023235"/>
    </source>
</evidence>
<reference evidence="9 10" key="1">
    <citation type="submission" date="2024-01" db="EMBL/GenBank/DDBJ databases">
        <title>Uliginosibacterium soil sp. nov.</title>
        <authorList>
            <person name="Lv Y."/>
        </authorList>
    </citation>
    <scope>NUCLEOTIDE SEQUENCE [LARGE SCALE GENOMIC DNA]</scope>
    <source>
        <strain evidence="9 10">H3</strain>
    </source>
</reference>
<comment type="caution">
    <text evidence="9">The sequence shown here is derived from an EMBL/GenBank/DDBJ whole genome shotgun (WGS) entry which is preliminary data.</text>
</comment>
<dbReference type="Proteomes" id="UP001331561">
    <property type="component" value="Unassembled WGS sequence"/>
</dbReference>
<feature type="domain" description="tRNA pseudouridylate synthase B C-terminal" evidence="8">
    <location>
        <begin position="200"/>
        <end position="240"/>
    </location>
</feature>
<dbReference type="Gene3D" id="2.30.130.10">
    <property type="entry name" value="PUA domain"/>
    <property type="match status" value="1"/>
</dbReference>
<dbReference type="Gene3D" id="3.30.2350.10">
    <property type="entry name" value="Pseudouridine synthase"/>
    <property type="match status" value="1"/>
</dbReference>
<organism evidence="9 10">
    <name type="scientific">Uliginosibacterium silvisoli</name>
    <dbReference type="NCBI Taxonomy" id="3114758"/>
    <lineage>
        <taxon>Bacteria</taxon>
        <taxon>Pseudomonadati</taxon>
        <taxon>Pseudomonadota</taxon>
        <taxon>Betaproteobacteria</taxon>
        <taxon>Rhodocyclales</taxon>
        <taxon>Zoogloeaceae</taxon>
        <taxon>Uliginosibacterium</taxon>
    </lineage>
</organism>
<dbReference type="InterPro" id="IPR036974">
    <property type="entry name" value="PUA_sf"/>
</dbReference>
<dbReference type="SUPFAM" id="SSF55120">
    <property type="entry name" value="Pseudouridine synthase"/>
    <property type="match status" value="1"/>
</dbReference>
<dbReference type="PANTHER" id="PTHR13767:SF2">
    <property type="entry name" value="PSEUDOURIDYLATE SYNTHASE TRUB1"/>
    <property type="match status" value="1"/>
</dbReference>
<evidence type="ECO:0000313" key="9">
    <source>
        <dbReference type="EMBL" id="MEC5386675.1"/>
    </source>
</evidence>
<evidence type="ECO:0000259" key="8">
    <source>
        <dbReference type="Pfam" id="PF16198"/>
    </source>
</evidence>
<evidence type="ECO:0000259" key="6">
    <source>
        <dbReference type="Pfam" id="PF01509"/>
    </source>
</evidence>
<feature type="active site" description="Nucleophile" evidence="5">
    <location>
        <position position="64"/>
    </location>
</feature>
<dbReference type="Pfam" id="PF09157">
    <property type="entry name" value="TruB-C_2"/>
    <property type="match status" value="1"/>
</dbReference>
<accession>A0ABU6K611</accession>
<evidence type="ECO:0000313" key="10">
    <source>
        <dbReference type="Proteomes" id="UP001331561"/>
    </source>
</evidence>
<dbReference type="RefSeq" id="WP_327599634.1">
    <property type="nucleotide sequence ID" value="NZ_JAYXHS010000002.1"/>
</dbReference>
<keyword evidence="10" id="KW-1185">Reference proteome</keyword>
<feature type="domain" description="tRNA pseudouridine synthase II TruB subfamily 1 C-terminal" evidence="7">
    <location>
        <begin position="261"/>
        <end position="317"/>
    </location>
</feature>
<dbReference type="InterPro" id="IPR014780">
    <property type="entry name" value="tRNA_psdUridine_synth_TruB"/>
</dbReference>
<comment type="similarity">
    <text evidence="2 5">Belongs to the pseudouridine synthase TruB family. Type 1 subfamily.</text>
</comment>
<evidence type="ECO:0000256" key="3">
    <source>
        <dbReference type="ARBA" id="ARBA00022694"/>
    </source>
</evidence>
<dbReference type="HAMAP" id="MF_01080">
    <property type="entry name" value="TruB_bact"/>
    <property type="match status" value="1"/>
</dbReference>
<proteinExistence type="inferred from homology"/>
<evidence type="ECO:0000259" key="7">
    <source>
        <dbReference type="Pfam" id="PF09157"/>
    </source>
</evidence>
<evidence type="ECO:0000256" key="2">
    <source>
        <dbReference type="ARBA" id="ARBA00005642"/>
    </source>
</evidence>
<dbReference type="InterPro" id="IPR015947">
    <property type="entry name" value="PUA-like_sf"/>
</dbReference>
<dbReference type="EC" id="5.4.99.25" evidence="5"/>
<dbReference type="Pfam" id="PF16198">
    <property type="entry name" value="TruB_C_2"/>
    <property type="match status" value="1"/>
</dbReference>
<dbReference type="InterPro" id="IPR015240">
    <property type="entry name" value="tRNA_sdUridine_synth_fam1_C"/>
</dbReference>
<sequence length="328" mass="35125">MLATKRPTESMEKVMNPAAPRKKWQIVDGVLMLDKPGGMTSNGALQAARRLHSAAKAGHTGTLDPMATGLLPVLFGEATKFSHMLLDADKTYRATLCLGINTSTADAEGEVIRERDVTCSEADIHAACARFLGAIEQVPPMYSALKHQGRALYDYARQGVEIEREARAVTIHELAIERVDLGDVPEVVIRVRCSKGTYIRTLAEDIGEVLGCGAHLTALRRLATGPLSLESAVTLEALGEMEEGARVARLLAPDSLLAHLPRLTLDGALEARFSHGNAVSCAGMAAVPRGEVRVYGTVFMGLGRVDDDGMLRAIRLVSTLHPGEAADI</sequence>
<dbReference type="CDD" id="cd21152">
    <property type="entry name" value="PUA_TruB_bacterial"/>
    <property type="match status" value="1"/>
</dbReference>
<comment type="catalytic activity">
    <reaction evidence="1 5">
        <text>uridine(55) in tRNA = pseudouridine(55) in tRNA</text>
        <dbReference type="Rhea" id="RHEA:42532"/>
        <dbReference type="Rhea" id="RHEA-COMP:10101"/>
        <dbReference type="Rhea" id="RHEA-COMP:10102"/>
        <dbReference type="ChEBI" id="CHEBI:65314"/>
        <dbReference type="ChEBI" id="CHEBI:65315"/>
        <dbReference type="EC" id="5.4.99.25"/>
    </reaction>
</comment>
<dbReference type="PANTHER" id="PTHR13767">
    <property type="entry name" value="TRNA-PSEUDOURIDINE SYNTHASE"/>
    <property type="match status" value="1"/>
</dbReference>
<dbReference type="SUPFAM" id="SSF88697">
    <property type="entry name" value="PUA domain-like"/>
    <property type="match status" value="1"/>
</dbReference>
<feature type="domain" description="Pseudouridine synthase II N-terminal" evidence="6">
    <location>
        <begin position="49"/>
        <end position="199"/>
    </location>
</feature>
<comment type="function">
    <text evidence="5">Responsible for synthesis of pseudouridine from uracil-55 in the psi GC loop of transfer RNAs.</text>
</comment>
<dbReference type="GO" id="GO:0160148">
    <property type="term" value="F:tRNA pseudouridine(55) synthase activity"/>
    <property type="evidence" value="ECO:0007669"/>
    <property type="project" value="UniProtKB-EC"/>
</dbReference>
<name>A0ABU6K611_9RHOO</name>
<evidence type="ECO:0000256" key="1">
    <source>
        <dbReference type="ARBA" id="ARBA00000385"/>
    </source>
</evidence>